<organism evidence="3 4">
    <name type="scientific">Tautonia sociabilis</name>
    <dbReference type="NCBI Taxonomy" id="2080755"/>
    <lineage>
        <taxon>Bacteria</taxon>
        <taxon>Pseudomonadati</taxon>
        <taxon>Planctomycetota</taxon>
        <taxon>Planctomycetia</taxon>
        <taxon>Isosphaerales</taxon>
        <taxon>Isosphaeraceae</taxon>
        <taxon>Tautonia</taxon>
    </lineage>
</organism>
<dbReference type="GO" id="GO:0004674">
    <property type="term" value="F:protein serine/threonine kinase activity"/>
    <property type="evidence" value="ECO:0007669"/>
    <property type="project" value="TreeGrafter"/>
</dbReference>
<dbReference type="SUPFAM" id="SSF56112">
    <property type="entry name" value="Protein kinase-like (PK-like)"/>
    <property type="match status" value="1"/>
</dbReference>
<proteinExistence type="predicted"/>
<name>A0A432MC90_9BACT</name>
<reference evidence="3 4" key="2">
    <citation type="submission" date="2019-01" db="EMBL/GenBank/DDBJ databases">
        <title>Tautonia sociabilis, a novel thermotolerant planctomycete of Isosphaeraceae family, isolated from a 4000 m deep subterranean habitat.</title>
        <authorList>
            <person name="Kovaleva O.L."/>
            <person name="Elcheninov A.G."/>
            <person name="Van Heerden E."/>
            <person name="Toshchakov S.V."/>
            <person name="Novikov A."/>
            <person name="Bonch-Osmolovskaya E.A."/>
            <person name="Kublanov I.V."/>
        </authorList>
    </citation>
    <scope>NUCLEOTIDE SEQUENCE [LARGE SCALE GENOMIC DNA]</scope>
    <source>
        <strain evidence="3 4">GM2012</strain>
    </source>
</reference>
<dbReference type="OrthoDB" id="9805504at2"/>
<dbReference type="AlphaFoldDB" id="A0A432MC90"/>
<evidence type="ECO:0000313" key="4">
    <source>
        <dbReference type="Proteomes" id="UP000280296"/>
    </source>
</evidence>
<sequence>MNLVVGKKSGTRYHLAPSALVGQGVEGRVYRFGETCVKVLNGQPSAERSGVVRALSALAPKIPGFAWPLEAVVDPAKGEEAGFSMPFVPGESLESLLDGRVTGSIPLEVKIRLALGAARAVAEAHAHRGPAIVLGDVIKAGNLIIDGGRATFVDAASASVFGFRVASGAVVNSCSPLTTPGYVPREVLENPGALPSEASDRFALAVLLFELLAGRGPHEVRPCPASVGLEPDDCVRRGIYPRWARHPDFDAPGYDPVDFPPEVDQLFRAAFLASAVRPSALEWCETLEEWRDDVAPAWRRLRRRAPRWLRRVDPFSVTVVVLVALAYAARWAWDFSTADRPPPPAPGREVGPPSFRELFR</sequence>
<dbReference type="Proteomes" id="UP000280296">
    <property type="component" value="Unassembled WGS sequence"/>
</dbReference>
<dbReference type="GO" id="GO:0005524">
    <property type="term" value="F:ATP binding"/>
    <property type="evidence" value="ECO:0007669"/>
    <property type="project" value="InterPro"/>
</dbReference>
<dbReference type="InterPro" id="IPR051681">
    <property type="entry name" value="Ser/Thr_Kinases-Pseudokinases"/>
</dbReference>
<dbReference type="RefSeq" id="WP_126728140.1">
    <property type="nucleotide sequence ID" value="NZ_RYZH01000087.1"/>
</dbReference>
<evidence type="ECO:0000256" key="1">
    <source>
        <dbReference type="SAM" id="MobiDB-lite"/>
    </source>
</evidence>
<dbReference type="PROSITE" id="PS50011">
    <property type="entry name" value="PROTEIN_KINASE_DOM"/>
    <property type="match status" value="1"/>
</dbReference>
<comment type="caution">
    <text evidence="3">The sequence shown here is derived from an EMBL/GenBank/DDBJ whole genome shotgun (WGS) entry which is preliminary data.</text>
</comment>
<dbReference type="EMBL" id="RYZH01000087">
    <property type="protein sequence ID" value="RUL81691.1"/>
    <property type="molecule type" value="Genomic_DNA"/>
</dbReference>
<dbReference type="PANTHER" id="PTHR44329">
    <property type="entry name" value="SERINE/THREONINE-PROTEIN KINASE TNNI3K-RELATED"/>
    <property type="match status" value="1"/>
</dbReference>
<gene>
    <name evidence="3" type="ORF">TsocGM_24745</name>
</gene>
<dbReference type="InterPro" id="IPR011009">
    <property type="entry name" value="Kinase-like_dom_sf"/>
</dbReference>
<dbReference type="Gene3D" id="1.10.510.10">
    <property type="entry name" value="Transferase(Phosphotransferase) domain 1"/>
    <property type="match status" value="1"/>
</dbReference>
<keyword evidence="4" id="KW-1185">Reference proteome</keyword>
<dbReference type="SMART" id="SM00220">
    <property type="entry name" value="S_TKc"/>
    <property type="match status" value="1"/>
</dbReference>
<reference evidence="3 4" key="1">
    <citation type="submission" date="2018-12" db="EMBL/GenBank/DDBJ databases">
        <authorList>
            <person name="Toschakov S.V."/>
        </authorList>
    </citation>
    <scope>NUCLEOTIDE SEQUENCE [LARGE SCALE GENOMIC DNA]</scope>
    <source>
        <strain evidence="3 4">GM2012</strain>
    </source>
</reference>
<accession>A0A432MC90</accession>
<evidence type="ECO:0000259" key="2">
    <source>
        <dbReference type="PROSITE" id="PS50011"/>
    </source>
</evidence>
<protein>
    <recommendedName>
        <fullName evidence="2">Protein kinase domain-containing protein</fullName>
    </recommendedName>
</protein>
<dbReference type="InterPro" id="IPR000719">
    <property type="entry name" value="Prot_kinase_dom"/>
</dbReference>
<feature type="region of interest" description="Disordered" evidence="1">
    <location>
        <begin position="341"/>
        <end position="360"/>
    </location>
</feature>
<feature type="domain" description="Protein kinase" evidence="2">
    <location>
        <begin position="15"/>
        <end position="291"/>
    </location>
</feature>
<evidence type="ECO:0000313" key="3">
    <source>
        <dbReference type="EMBL" id="RUL81691.1"/>
    </source>
</evidence>